<reference evidence="1" key="1">
    <citation type="submission" date="2022-09" db="EMBL/GenBank/DDBJ databases">
        <title>Actin cytoskeleton and complex cell architecture in an #Asgard archaeon.</title>
        <authorList>
            <person name="Ponce Toledo R.I."/>
            <person name="Schleper C."/>
            <person name="Rodrigues Oliveira T."/>
            <person name="Wollweber F."/>
            <person name="Xu J."/>
            <person name="Rittmann S."/>
            <person name="Klingl A."/>
            <person name="Pilhofer M."/>
        </authorList>
    </citation>
    <scope>NUCLEOTIDE SEQUENCE</scope>
    <source>
        <strain evidence="1">B-35</strain>
    </source>
</reference>
<name>A0ABY6HVP4_9ARCH</name>
<evidence type="ECO:0008006" key="3">
    <source>
        <dbReference type="Google" id="ProtNLM"/>
    </source>
</evidence>
<gene>
    <name evidence="1" type="ORF">NEF87_003688</name>
</gene>
<keyword evidence="2" id="KW-1185">Reference proteome</keyword>
<evidence type="ECO:0000313" key="1">
    <source>
        <dbReference type="EMBL" id="UYP47403.1"/>
    </source>
</evidence>
<evidence type="ECO:0000313" key="2">
    <source>
        <dbReference type="Proteomes" id="UP001208689"/>
    </source>
</evidence>
<organism evidence="1 2">
    <name type="scientific">Candidatus Lokiarchaeum ossiferum</name>
    <dbReference type="NCBI Taxonomy" id="2951803"/>
    <lineage>
        <taxon>Archaea</taxon>
        <taxon>Promethearchaeati</taxon>
        <taxon>Promethearchaeota</taxon>
        <taxon>Promethearchaeia</taxon>
        <taxon>Promethearchaeales</taxon>
        <taxon>Promethearchaeaceae</taxon>
        <taxon>Candidatus Lokiarchaeum</taxon>
    </lineage>
</organism>
<proteinExistence type="predicted"/>
<sequence>MKSVPLIDEIWILTENGLTLYNEQFLEEQSADLFGGFISAINAFASEIGMEEVQMIKGKNYKLTLAHYEDHRLTFVVRTPLDQKDTKIISYLGYLKKKFVDYYAEDLLDWKGEMEEFKEIKELFDLERDQLEIYQKNIYSSIPNSDFLPEQRILYDKIEKEE</sequence>
<protein>
    <recommendedName>
        <fullName evidence="3">FUZ/MON1/HPS1 first Longin domain-containing protein</fullName>
    </recommendedName>
</protein>
<dbReference type="Proteomes" id="UP001208689">
    <property type="component" value="Chromosome"/>
</dbReference>
<accession>A0ABY6HVP4</accession>
<dbReference type="EMBL" id="CP104013">
    <property type="protein sequence ID" value="UYP47403.1"/>
    <property type="molecule type" value="Genomic_DNA"/>
</dbReference>